<protein>
    <recommendedName>
        <fullName evidence="1">Thioesterase domain-containing protein</fullName>
    </recommendedName>
</protein>
<dbReference type="EMBL" id="BOPL01000002">
    <property type="protein sequence ID" value="GIJ99777.1"/>
    <property type="molecule type" value="Genomic_DNA"/>
</dbReference>
<accession>A0A9P3BSH2</accession>
<proteinExistence type="predicted"/>
<keyword evidence="3" id="KW-1185">Reference proteome</keyword>
<dbReference type="Pfam" id="PF03061">
    <property type="entry name" value="4HBT"/>
    <property type="match status" value="1"/>
</dbReference>
<dbReference type="RefSeq" id="XP_043122964.1">
    <property type="nucleotide sequence ID" value="XM_043267029.1"/>
</dbReference>
<dbReference type="InterPro" id="IPR029069">
    <property type="entry name" value="HotDog_dom_sf"/>
</dbReference>
<dbReference type="SUPFAM" id="SSF54637">
    <property type="entry name" value="Thioesterase/thiol ester dehydrase-isomerase"/>
    <property type="match status" value="1"/>
</dbReference>
<comment type="caution">
    <text evidence="2">The sequence shown here is derived from an EMBL/GenBank/DDBJ whole genome shotgun (WGS) entry which is preliminary data.</text>
</comment>
<evidence type="ECO:0000313" key="2">
    <source>
        <dbReference type="EMBL" id="GIJ99777.1"/>
    </source>
</evidence>
<reference evidence="2 3" key="1">
    <citation type="submission" date="2021-02" db="EMBL/GenBank/DDBJ databases">
        <title>Pan-genome distribution and transcriptional activeness of fungal secondary metabolism genes in Aspergillus section Fumigati.</title>
        <authorList>
            <person name="Takahashi H."/>
            <person name="Umemura M."/>
            <person name="Ninomiya A."/>
            <person name="Kusuya Y."/>
            <person name="Urayama S."/>
            <person name="Shimizu M."/>
            <person name="Watanabe A."/>
            <person name="Kamei K."/>
            <person name="Yaguchi T."/>
            <person name="Hagiwara D."/>
        </authorList>
    </citation>
    <scope>NUCLEOTIDE SEQUENCE [LARGE SCALE GENOMIC DNA]</scope>
    <source>
        <strain evidence="2 3">IFM 47045</strain>
    </source>
</reference>
<name>A0A9P3BSH2_ASPVI</name>
<dbReference type="Proteomes" id="UP000710440">
    <property type="component" value="Unassembled WGS sequence"/>
</dbReference>
<dbReference type="InterPro" id="IPR052061">
    <property type="entry name" value="PTE-AB_protein"/>
</dbReference>
<dbReference type="CDD" id="cd03443">
    <property type="entry name" value="PaaI_thioesterase"/>
    <property type="match status" value="1"/>
</dbReference>
<evidence type="ECO:0000313" key="3">
    <source>
        <dbReference type="Proteomes" id="UP000710440"/>
    </source>
</evidence>
<organism evidence="2 3">
    <name type="scientific">Aspergillus viridinutans</name>
    <dbReference type="NCBI Taxonomy" id="75553"/>
    <lineage>
        <taxon>Eukaryota</taxon>
        <taxon>Fungi</taxon>
        <taxon>Dikarya</taxon>
        <taxon>Ascomycota</taxon>
        <taxon>Pezizomycotina</taxon>
        <taxon>Eurotiomycetes</taxon>
        <taxon>Eurotiomycetidae</taxon>
        <taxon>Eurotiales</taxon>
        <taxon>Aspergillaceae</taxon>
        <taxon>Aspergillus</taxon>
        <taxon>Aspergillus subgen. Fumigati</taxon>
    </lineage>
</organism>
<gene>
    <name evidence="2" type="ORF">Aspvir_003780</name>
</gene>
<dbReference type="PANTHER" id="PTHR47260:SF3">
    <property type="entry name" value="THIOESTERASE FAMILY PROTEIN (AFU_ORTHOLOGUE AFUA_7G03960)"/>
    <property type="match status" value="1"/>
</dbReference>
<dbReference type="OrthoDB" id="506431at2759"/>
<dbReference type="AlphaFoldDB" id="A0A9P3BSH2"/>
<feature type="domain" description="Thioesterase" evidence="1">
    <location>
        <begin position="122"/>
        <end position="196"/>
    </location>
</feature>
<dbReference type="GeneID" id="66931762"/>
<evidence type="ECO:0000259" key="1">
    <source>
        <dbReference type="Pfam" id="PF03061"/>
    </source>
</evidence>
<dbReference type="PANTHER" id="PTHR47260">
    <property type="entry name" value="UPF0644 PROTEIN PB2B4.06"/>
    <property type="match status" value="1"/>
</dbReference>
<dbReference type="InterPro" id="IPR006683">
    <property type="entry name" value="Thioestr_dom"/>
</dbReference>
<dbReference type="Gene3D" id="3.10.129.10">
    <property type="entry name" value="Hotdog Thioesterase"/>
    <property type="match status" value="1"/>
</dbReference>
<sequence>MTATSTSTSISTSTEETLAFFNTIPKCAEILAQPDLRVIHPRNPDTFFHSTLRTNHGIFRSVFIYQPAHAHTTTSTSPYSNDTDTDTSAIAAAANANAEPQEREQGYLLLHLGRGLSGQPDIAHGGFLATVLDQVTGTLIRASGLDRGRGAVTIYLNVKYQRPVRVPGVVVARAEVGRVEGRKIYVEGEIFVADDQGEGDAGCVACEGMFLVKRDVTVRI</sequence>